<dbReference type="AlphaFoldDB" id="A0A061SC96"/>
<name>A0A061SC96_9CHLO</name>
<proteinExistence type="predicted"/>
<feature type="compositionally biased region" description="Basic and acidic residues" evidence="1">
    <location>
        <begin position="28"/>
        <end position="44"/>
    </location>
</feature>
<evidence type="ECO:0000256" key="1">
    <source>
        <dbReference type="SAM" id="MobiDB-lite"/>
    </source>
</evidence>
<feature type="non-terminal residue" evidence="2">
    <location>
        <position position="1"/>
    </location>
</feature>
<evidence type="ECO:0000313" key="2">
    <source>
        <dbReference type="EMBL" id="JAC80495.1"/>
    </source>
</evidence>
<protein>
    <submittedName>
        <fullName evidence="2">Uncharacterized protein</fullName>
    </submittedName>
</protein>
<reference evidence="2" key="1">
    <citation type="submission" date="2014-05" db="EMBL/GenBank/DDBJ databases">
        <title>The transcriptome of the halophilic microalga Tetraselmis sp. GSL018 isolated from the Great Salt Lake, Utah.</title>
        <authorList>
            <person name="Jinkerson R.E."/>
            <person name="D'Adamo S."/>
            <person name="Posewitz M.C."/>
        </authorList>
    </citation>
    <scope>NUCLEOTIDE SEQUENCE</scope>
    <source>
        <strain evidence="2">GSL018</strain>
    </source>
</reference>
<organism evidence="2">
    <name type="scientific">Tetraselmis sp. GSL018</name>
    <dbReference type="NCBI Taxonomy" id="582737"/>
    <lineage>
        <taxon>Eukaryota</taxon>
        <taxon>Viridiplantae</taxon>
        <taxon>Chlorophyta</taxon>
        <taxon>core chlorophytes</taxon>
        <taxon>Chlorodendrophyceae</taxon>
        <taxon>Chlorodendrales</taxon>
        <taxon>Chlorodendraceae</taxon>
        <taxon>Tetraselmis</taxon>
    </lineage>
</organism>
<accession>A0A061SC96</accession>
<gene>
    <name evidence="2" type="ORF">TSPGSL018_10149</name>
</gene>
<sequence length="61" mass="6719">HKEAVSVVSKVVANSQIEYGCMPISQPERQKAEKGAKTGRKAGDQKFQAYDHSSSENQQAR</sequence>
<dbReference type="EMBL" id="GBEZ01004750">
    <property type="protein sequence ID" value="JAC80495.1"/>
    <property type="molecule type" value="Transcribed_RNA"/>
</dbReference>
<feature type="compositionally biased region" description="Polar residues" evidence="1">
    <location>
        <begin position="51"/>
        <end position="61"/>
    </location>
</feature>
<feature type="region of interest" description="Disordered" evidence="1">
    <location>
        <begin position="23"/>
        <end position="61"/>
    </location>
</feature>